<dbReference type="AlphaFoldDB" id="A0A5B3GJB9"/>
<comment type="caution">
    <text evidence="1">The sequence shown here is derived from an EMBL/GenBank/DDBJ whole genome shotgun (WGS) entry which is preliminary data.</text>
</comment>
<gene>
    <name evidence="1" type="ORF">F2Y07_13080</name>
</gene>
<dbReference type="EMBL" id="VVXJ01000039">
    <property type="protein sequence ID" value="KAA2373069.1"/>
    <property type="molecule type" value="Genomic_DNA"/>
</dbReference>
<sequence>MSVVVYPQQIEFSRFLFEVKSKHFHQYTPLARQDKGKKYFAIDDTHRGLVVQISPNMLSGIIYARDKYNKRSRNL</sequence>
<accession>A0A5B3GJB9</accession>
<reference evidence="1 2" key="1">
    <citation type="journal article" date="2019" name="Nat. Med.">
        <title>A library of human gut bacterial isolates paired with longitudinal multiomics data enables mechanistic microbiome research.</title>
        <authorList>
            <person name="Poyet M."/>
            <person name="Groussin M."/>
            <person name="Gibbons S.M."/>
            <person name="Avila-Pacheco J."/>
            <person name="Jiang X."/>
            <person name="Kearney S.M."/>
            <person name="Perrotta A.R."/>
            <person name="Berdy B."/>
            <person name="Zhao S."/>
            <person name="Lieberman T.D."/>
            <person name="Swanson P.K."/>
            <person name="Smith M."/>
            <person name="Roesemann S."/>
            <person name="Alexander J.E."/>
            <person name="Rich S.A."/>
            <person name="Livny J."/>
            <person name="Vlamakis H."/>
            <person name="Clish C."/>
            <person name="Bullock K."/>
            <person name="Deik A."/>
            <person name="Scott J."/>
            <person name="Pierce K.A."/>
            <person name="Xavier R.J."/>
            <person name="Alm E.J."/>
        </authorList>
    </citation>
    <scope>NUCLEOTIDE SEQUENCE [LARGE SCALE GENOMIC DNA]</scope>
    <source>
        <strain evidence="1 2">BIOML-A1</strain>
    </source>
</reference>
<evidence type="ECO:0000313" key="1">
    <source>
        <dbReference type="EMBL" id="KAA2373069.1"/>
    </source>
</evidence>
<name>A0A5B3GJB9_9BACT</name>
<dbReference type="Proteomes" id="UP000322658">
    <property type="component" value="Unassembled WGS sequence"/>
</dbReference>
<protein>
    <submittedName>
        <fullName evidence="1">Uncharacterized protein</fullName>
    </submittedName>
</protein>
<evidence type="ECO:0000313" key="2">
    <source>
        <dbReference type="Proteomes" id="UP000322658"/>
    </source>
</evidence>
<organism evidence="1 2">
    <name type="scientific">Alistipes shahii</name>
    <dbReference type="NCBI Taxonomy" id="328814"/>
    <lineage>
        <taxon>Bacteria</taxon>
        <taxon>Pseudomonadati</taxon>
        <taxon>Bacteroidota</taxon>
        <taxon>Bacteroidia</taxon>
        <taxon>Bacteroidales</taxon>
        <taxon>Rikenellaceae</taxon>
        <taxon>Alistipes</taxon>
    </lineage>
</organism>
<proteinExistence type="predicted"/>